<dbReference type="PANTHER" id="PTHR36783:SF2">
    <property type="entry name" value="THYLAKOID LUMENAL 17.9 KDA PROTEIN, CHLOROPLASTIC"/>
    <property type="match status" value="1"/>
</dbReference>
<protein>
    <submittedName>
        <fullName evidence="1">Thylakoid lumenal 17.9 kDa protein</fullName>
    </submittedName>
</protein>
<reference evidence="2" key="1">
    <citation type="submission" date="2024-07" db="EMBL/GenBank/DDBJ databases">
        <title>Two chromosome-level genome assemblies of Korean endemic species Abeliophyllum distichum and Forsythia ovata (Oleaceae).</title>
        <authorList>
            <person name="Jang H."/>
        </authorList>
    </citation>
    <scope>NUCLEOTIDE SEQUENCE [LARGE SCALE GENOMIC DNA]</scope>
</reference>
<organism evidence="1 2">
    <name type="scientific">Abeliophyllum distichum</name>
    <dbReference type="NCBI Taxonomy" id="126358"/>
    <lineage>
        <taxon>Eukaryota</taxon>
        <taxon>Viridiplantae</taxon>
        <taxon>Streptophyta</taxon>
        <taxon>Embryophyta</taxon>
        <taxon>Tracheophyta</taxon>
        <taxon>Spermatophyta</taxon>
        <taxon>Magnoliopsida</taxon>
        <taxon>eudicotyledons</taxon>
        <taxon>Gunneridae</taxon>
        <taxon>Pentapetalae</taxon>
        <taxon>asterids</taxon>
        <taxon>lamiids</taxon>
        <taxon>Lamiales</taxon>
        <taxon>Oleaceae</taxon>
        <taxon>Forsythieae</taxon>
        <taxon>Abeliophyllum</taxon>
    </lineage>
</organism>
<dbReference type="InterPro" id="IPR037734">
    <property type="entry name" value="Thylakoid_lumenal_17.9"/>
</dbReference>
<accession>A0ABD1PNJ3</accession>
<dbReference type="Proteomes" id="UP001604336">
    <property type="component" value="Unassembled WGS sequence"/>
</dbReference>
<dbReference type="EMBL" id="JBFOLK010000013">
    <property type="protein sequence ID" value="KAL2465483.1"/>
    <property type="molecule type" value="Genomic_DNA"/>
</dbReference>
<comment type="caution">
    <text evidence="1">The sequence shown here is derived from an EMBL/GenBank/DDBJ whole genome shotgun (WGS) entry which is preliminary data.</text>
</comment>
<proteinExistence type="predicted"/>
<dbReference type="AlphaFoldDB" id="A0ABD1PNJ3"/>
<gene>
    <name evidence="1" type="ORF">Adt_41334</name>
</gene>
<dbReference type="PANTHER" id="PTHR36783">
    <property type="entry name" value="THYLAKOID LUMENAL 17.9 KDA PROTEIN, CHLOROPLASTIC"/>
    <property type="match status" value="1"/>
</dbReference>
<evidence type="ECO:0000313" key="1">
    <source>
        <dbReference type="EMBL" id="KAL2465483.1"/>
    </source>
</evidence>
<name>A0ABD1PNJ3_9LAMI</name>
<sequence>MPLGSSGHLLRHFIPTISISKPSSSNGGKATAISCKILQNSNNSNIANSKPVFGSNNIISIAIVLALTTPLPTLAIPSLDSQPFSLPSTPFSQAKNLPTGLESGKIRPCPSINPGCVSTNPKSSSFAFPWNIPGNSSDNAIQKLQDAILRTQKNVKIQLVEDTPNVGTNPGQYLQAEVDGGFGRDVLEFLVNGDVVTYRAMATKVTYIYPFTTALGDSKGQEERMIKILNELGWYAPSFDSMD</sequence>
<evidence type="ECO:0000313" key="2">
    <source>
        <dbReference type="Proteomes" id="UP001604336"/>
    </source>
</evidence>
<keyword evidence="2" id="KW-1185">Reference proteome</keyword>